<dbReference type="Gene3D" id="3.90.550.10">
    <property type="entry name" value="Spore Coat Polysaccharide Biosynthesis Protein SpsA, Chain A"/>
    <property type="match status" value="1"/>
</dbReference>
<organism evidence="2 3">
    <name type="scientific">Aerosakkonema funiforme FACHB-1375</name>
    <dbReference type="NCBI Taxonomy" id="2949571"/>
    <lineage>
        <taxon>Bacteria</taxon>
        <taxon>Bacillati</taxon>
        <taxon>Cyanobacteriota</taxon>
        <taxon>Cyanophyceae</taxon>
        <taxon>Oscillatoriophycideae</taxon>
        <taxon>Aerosakkonematales</taxon>
        <taxon>Aerosakkonemataceae</taxon>
        <taxon>Aerosakkonema</taxon>
    </lineage>
</organism>
<accession>A0A926ZH35</accession>
<name>A0A926ZH35_9CYAN</name>
<reference evidence="2" key="2">
    <citation type="submission" date="2020-08" db="EMBL/GenBank/DDBJ databases">
        <authorList>
            <person name="Chen M."/>
            <person name="Teng W."/>
            <person name="Zhao L."/>
            <person name="Hu C."/>
            <person name="Zhou Y."/>
            <person name="Han B."/>
            <person name="Song L."/>
            <person name="Shu W."/>
        </authorList>
    </citation>
    <scope>NUCLEOTIDE SEQUENCE</scope>
    <source>
        <strain evidence="2">FACHB-1375</strain>
    </source>
</reference>
<dbReference type="PANTHER" id="PTHR43685:SF3">
    <property type="entry name" value="SLR2126 PROTEIN"/>
    <property type="match status" value="1"/>
</dbReference>
<protein>
    <submittedName>
        <fullName evidence="2">Glycosyltransferase family 2 protein</fullName>
    </submittedName>
</protein>
<evidence type="ECO:0000313" key="3">
    <source>
        <dbReference type="Proteomes" id="UP000641646"/>
    </source>
</evidence>
<dbReference type="Pfam" id="PF00535">
    <property type="entry name" value="Glycos_transf_2"/>
    <property type="match status" value="1"/>
</dbReference>
<reference evidence="2" key="1">
    <citation type="journal article" date="2015" name="ISME J.">
        <title>Draft Genome Sequence of Streptomyces incarnatus NRRL8089, which Produces the Nucleoside Antibiotic Sinefungin.</title>
        <authorList>
            <person name="Oshima K."/>
            <person name="Hattori M."/>
            <person name="Shimizu H."/>
            <person name="Fukuda K."/>
            <person name="Nemoto M."/>
            <person name="Inagaki K."/>
            <person name="Tamura T."/>
        </authorList>
    </citation>
    <scope>NUCLEOTIDE SEQUENCE</scope>
    <source>
        <strain evidence="2">FACHB-1375</strain>
    </source>
</reference>
<dbReference type="Proteomes" id="UP000641646">
    <property type="component" value="Unassembled WGS sequence"/>
</dbReference>
<keyword evidence="3" id="KW-1185">Reference proteome</keyword>
<dbReference type="InterPro" id="IPR050834">
    <property type="entry name" value="Glycosyltransf_2"/>
</dbReference>
<feature type="domain" description="Glycosyltransferase 2-like" evidence="1">
    <location>
        <begin position="4"/>
        <end position="168"/>
    </location>
</feature>
<sequence>MHFTVVIPTYNGASRLPLVLERLRQQMNTEHLAWEIIVVDNNSQDNTAQIVRDYQANWPEKFPLTYCLEMEQGVAFARLHAVREAKGELIGFLDDDNLPDSNWVVAAYSFAKAHPKAGAFGGQIHGDFEVKPPENFQKIQSFLAIREQGEKPRLYEPNNLSLPPGAAVVVRKKAWCEAVPNRPKLIGRVGKQMLGGEDLEPLLYIHNAGWEIWYNPAMHTYHQIPQWRLEKDYLIALIRGSSLCICHLRLINSKTWQKPIIMAKIFLGSLRRTILHLLKYGGKVKNDLIPACEMEFYLSSLASPIYFIKTSLASQLTGYTRKNKDTKKAGDV</sequence>
<dbReference type="InterPro" id="IPR001173">
    <property type="entry name" value="Glyco_trans_2-like"/>
</dbReference>
<proteinExistence type="predicted"/>
<evidence type="ECO:0000259" key="1">
    <source>
        <dbReference type="Pfam" id="PF00535"/>
    </source>
</evidence>
<dbReference type="SUPFAM" id="SSF53448">
    <property type="entry name" value="Nucleotide-diphospho-sugar transferases"/>
    <property type="match status" value="1"/>
</dbReference>
<dbReference type="RefSeq" id="WP_190462745.1">
    <property type="nucleotide sequence ID" value="NZ_JACJPW010000009.1"/>
</dbReference>
<dbReference type="CDD" id="cd00761">
    <property type="entry name" value="Glyco_tranf_GTA_type"/>
    <property type="match status" value="1"/>
</dbReference>
<evidence type="ECO:0000313" key="2">
    <source>
        <dbReference type="EMBL" id="MBD2180486.1"/>
    </source>
</evidence>
<comment type="caution">
    <text evidence="2">The sequence shown here is derived from an EMBL/GenBank/DDBJ whole genome shotgun (WGS) entry which is preliminary data.</text>
</comment>
<dbReference type="AlphaFoldDB" id="A0A926ZH35"/>
<dbReference type="NCBIfam" id="NF038302">
    <property type="entry name" value="EPS_HpsE"/>
    <property type="match status" value="1"/>
</dbReference>
<dbReference type="PANTHER" id="PTHR43685">
    <property type="entry name" value="GLYCOSYLTRANSFERASE"/>
    <property type="match status" value="1"/>
</dbReference>
<dbReference type="InterPro" id="IPR029044">
    <property type="entry name" value="Nucleotide-diphossugar_trans"/>
</dbReference>
<dbReference type="EMBL" id="JACJPW010000009">
    <property type="protein sequence ID" value="MBD2180486.1"/>
    <property type="molecule type" value="Genomic_DNA"/>
</dbReference>
<gene>
    <name evidence="2" type="ORF">H6G03_05090</name>
</gene>